<dbReference type="Proteomes" id="UP000075881">
    <property type="component" value="Unassembled WGS sequence"/>
</dbReference>
<dbReference type="EnsemblMetazoa" id="ACHR014434-RA">
    <property type="protein sequence ID" value="ACHR014434-PA"/>
    <property type="gene ID" value="ACHR014434"/>
</dbReference>
<proteinExistence type="predicted"/>
<protein>
    <submittedName>
        <fullName evidence="1">Uncharacterized protein</fullName>
    </submittedName>
</protein>
<reference evidence="1" key="2">
    <citation type="submission" date="2020-05" db="UniProtKB">
        <authorList>
            <consortium name="EnsemblMetazoa"/>
        </authorList>
    </citation>
    <scope>IDENTIFICATION</scope>
    <source>
        <strain evidence="1">ACHKN1017</strain>
    </source>
</reference>
<dbReference type="VEuPathDB" id="VectorBase:ACHR014434"/>
<accession>A0A182KJ31</accession>
<sequence>MNHCRAVRVPIMMIRGVRPFHMPMKPSCFATSIADDPLAWFSFDTTTSAGCDTTAQNTPAM</sequence>
<reference evidence="2" key="1">
    <citation type="submission" date="2013-03" db="EMBL/GenBank/DDBJ databases">
        <title>The Genome Sequence of Anopheles christyi ACHKN1017.</title>
        <authorList>
            <consortium name="The Broad Institute Genomics Platform"/>
            <person name="Neafsey D.E."/>
            <person name="Besansky N."/>
            <person name="Walker B."/>
            <person name="Young S.K."/>
            <person name="Zeng Q."/>
            <person name="Gargeya S."/>
            <person name="Fitzgerald M."/>
            <person name="Haas B."/>
            <person name="Abouelleil A."/>
            <person name="Allen A.W."/>
            <person name="Alvarado L."/>
            <person name="Arachchi H.M."/>
            <person name="Berlin A.M."/>
            <person name="Chapman S.B."/>
            <person name="Gainer-Dewar J."/>
            <person name="Goldberg J."/>
            <person name="Griggs A."/>
            <person name="Gujja S."/>
            <person name="Hansen M."/>
            <person name="Howarth C."/>
            <person name="Imamovic A."/>
            <person name="Ireland A."/>
            <person name="Larimer J."/>
            <person name="McCowan C."/>
            <person name="Murphy C."/>
            <person name="Pearson M."/>
            <person name="Poon T.W."/>
            <person name="Priest M."/>
            <person name="Roberts A."/>
            <person name="Saif S."/>
            <person name="Shea T."/>
            <person name="Sisk P."/>
            <person name="Sykes S."/>
            <person name="Wortman J."/>
            <person name="Nusbaum C."/>
            <person name="Birren B."/>
        </authorList>
    </citation>
    <scope>NUCLEOTIDE SEQUENCE [LARGE SCALE GENOMIC DNA]</scope>
    <source>
        <strain evidence="2">ACHKN1017</strain>
    </source>
</reference>
<name>A0A182KJ31_9DIPT</name>
<keyword evidence="2" id="KW-1185">Reference proteome</keyword>
<evidence type="ECO:0000313" key="2">
    <source>
        <dbReference type="Proteomes" id="UP000075881"/>
    </source>
</evidence>
<evidence type="ECO:0000313" key="1">
    <source>
        <dbReference type="EnsemblMetazoa" id="ACHR014434-PA"/>
    </source>
</evidence>
<organism evidence="1 2">
    <name type="scientific">Anopheles christyi</name>
    <dbReference type="NCBI Taxonomy" id="43041"/>
    <lineage>
        <taxon>Eukaryota</taxon>
        <taxon>Metazoa</taxon>
        <taxon>Ecdysozoa</taxon>
        <taxon>Arthropoda</taxon>
        <taxon>Hexapoda</taxon>
        <taxon>Insecta</taxon>
        <taxon>Pterygota</taxon>
        <taxon>Neoptera</taxon>
        <taxon>Endopterygota</taxon>
        <taxon>Diptera</taxon>
        <taxon>Nematocera</taxon>
        <taxon>Culicoidea</taxon>
        <taxon>Culicidae</taxon>
        <taxon>Anophelinae</taxon>
        <taxon>Anopheles</taxon>
    </lineage>
</organism>
<dbReference type="AlphaFoldDB" id="A0A182KJ31"/>